<dbReference type="Pfam" id="PF00664">
    <property type="entry name" value="ABC_membrane"/>
    <property type="match status" value="1"/>
</dbReference>
<keyword evidence="2 7" id="KW-0812">Transmembrane</keyword>
<dbReference type="PANTHER" id="PTHR24221">
    <property type="entry name" value="ATP-BINDING CASSETTE SUB-FAMILY B"/>
    <property type="match status" value="1"/>
</dbReference>
<dbReference type="Proteomes" id="UP001597326">
    <property type="component" value="Unassembled WGS sequence"/>
</dbReference>
<dbReference type="PROSITE" id="PS50929">
    <property type="entry name" value="ABC_TM1F"/>
    <property type="match status" value="1"/>
</dbReference>
<feature type="transmembrane region" description="Helical" evidence="7">
    <location>
        <begin position="114"/>
        <end position="135"/>
    </location>
</feature>
<dbReference type="Gene3D" id="3.40.50.300">
    <property type="entry name" value="P-loop containing nucleotide triphosphate hydrolases"/>
    <property type="match status" value="1"/>
</dbReference>
<evidence type="ECO:0000256" key="6">
    <source>
        <dbReference type="ARBA" id="ARBA00023136"/>
    </source>
</evidence>
<keyword evidence="4 10" id="KW-0067">ATP-binding</keyword>
<feature type="domain" description="ABC transmembrane type-1" evidence="9">
    <location>
        <begin position="1"/>
        <end position="284"/>
    </location>
</feature>
<evidence type="ECO:0000313" key="11">
    <source>
        <dbReference type="Proteomes" id="UP001597326"/>
    </source>
</evidence>
<name>A0ABW4RUJ5_9ACTN</name>
<reference evidence="11" key="1">
    <citation type="journal article" date="2019" name="Int. J. Syst. Evol. Microbiol.">
        <title>The Global Catalogue of Microorganisms (GCM) 10K type strain sequencing project: providing services to taxonomists for standard genome sequencing and annotation.</title>
        <authorList>
            <consortium name="The Broad Institute Genomics Platform"/>
            <consortium name="The Broad Institute Genome Sequencing Center for Infectious Disease"/>
            <person name="Wu L."/>
            <person name="Ma J."/>
        </authorList>
    </citation>
    <scope>NUCLEOTIDE SEQUENCE [LARGE SCALE GENOMIC DNA]</scope>
    <source>
        <strain evidence="11">CAIM 431</strain>
    </source>
</reference>
<evidence type="ECO:0000259" key="9">
    <source>
        <dbReference type="PROSITE" id="PS50929"/>
    </source>
</evidence>
<dbReference type="PANTHER" id="PTHR24221:SF590">
    <property type="entry name" value="COMPONENT LINKED WITH THE ASSEMBLY OF CYTOCHROME' TRANSPORT TRANSMEMBRANE ATP-BINDING PROTEIN ABC TRANSPORTER CYDD-RELATED"/>
    <property type="match status" value="1"/>
</dbReference>
<dbReference type="SUPFAM" id="SSF90123">
    <property type="entry name" value="ABC transporter transmembrane region"/>
    <property type="match status" value="1"/>
</dbReference>
<dbReference type="RefSeq" id="WP_343873477.1">
    <property type="nucleotide sequence ID" value="NZ_BAAAIX010000016.1"/>
</dbReference>
<feature type="transmembrane region" description="Helical" evidence="7">
    <location>
        <begin position="38"/>
        <end position="60"/>
    </location>
</feature>
<evidence type="ECO:0000256" key="4">
    <source>
        <dbReference type="ARBA" id="ARBA00022840"/>
    </source>
</evidence>
<accession>A0ABW4RUJ5</accession>
<dbReference type="PROSITE" id="PS50893">
    <property type="entry name" value="ABC_TRANSPORTER_2"/>
    <property type="match status" value="1"/>
</dbReference>
<dbReference type="InterPro" id="IPR017871">
    <property type="entry name" value="ABC_transporter-like_CS"/>
</dbReference>
<evidence type="ECO:0000313" key="10">
    <source>
        <dbReference type="EMBL" id="MFD1889847.1"/>
    </source>
</evidence>
<dbReference type="Pfam" id="PF00005">
    <property type="entry name" value="ABC_tran"/>
    <property type="match status" value="1"/>
</dbReference>
<dbReference type="EMBL" id="JBHUFZ010000015">
    <property type="protein sequence ID" value="MFD1889847.1"/>
    <property type="molecule type" value="Genomic_DNA"/>
</dbReference>
<dbReference type="InterPro" id="IPR003439">
    <property type="entry name" value="ABC_transporter-like_ATP-bd"/>
</dbReference>
<keyword evidence="5 7" id="KW-1133">Transmembrane helix</keyword>
<evidence type="ECO:0000256" key="7">
    <source>
        <dbReference type="SAM" id="Phobius"/>
    </source>
</evidence>
<evidence type="ECO:0000256" key="1">
    <source>
        <dbReference type="ARBA" id="ARBA00004651"/>
    </source>
</evidence>
<keyword evidence="6 7" id="KW-0472">Membrane</keyword>
<dbReference type="PROSITE" id="PS00211">
    <property type="entry name" value="ABC_TRANSPORTER_1"/>
    <property type="match status" value="1"/>
</dbReference>
<evidence type="ECO:0000256" key="2">
    <source>
        <dbReference type="ARBA" id="ARBA00022692"/>
    </source>
</evidence>
<dbReference type="Gene3D" id="1.20.1560.10">
    <property type="entry name" value="ABC transporter type 1, transmembrane domain"/>
    <property type="match status" value="1"/>
</dbReference>
<dbReference type="InterPro" id="IPR003593">
    <property type="entry name" value="AAA+_ATPase"/>
</dbReference>
<dbReference type="InterPro" id="IPR011527">
    <property type="entry name" value="ABC1_TM_dom"/>
</dbReference>
<dbReference type="InterPro" id="IPR039421">
    <property type="entry name" value="Type_1_exporter"/>
</dbReference>
<keyword evidence="3" id="KW-0547">Nucleotide-binding</keyword>
<feature type="domain" description="ABC transporter" evidence="8">
    <location>
        <begin position="315"/>
        <end position="533"/>
    </location>
</feature>
<dbReference type="SMART" id="SM00382">
    <property type="entry name" value="AAA"/>
    <property type="match status" value="1"/>
</dbReference>
<gene>
    <name evidence="10" type="ORF">ACFSCS_06540</name>
</gene>
<proteinExistence type="predicted"/>
<keyword evidence="11" id="KW-1185">Reference proteome</keyword>
<evidence type="ECO:0000259" key="8">
    <source>
        <dbReference type="PROSITE" id="PS50893"/>
    </source>
</evidence>
<dbReference type="InterPro" id="IPR036640">
    <property type="entry name" value="ABC1_TM_sf"/>
</dbReference>
<sequence length="533" mass="56461">MAVQVLLALLASQGAFWVFWAVARLLVDASAGRPASSRLLGVAALAGVLSALAEAGGVLVQRSSAATEEGLLRRRLLSHILDLGPARQRGRRSGNLVSLATDSVERVAAYRQTFFGSLFGAFLGPLLVLLALGLAVDPVTAGLLALCLPLVPLVVVGFQKAFRGVSSQSRAARMALSARFLEAIQGLETLRLLRAAARTADELAQAGERNRQATMRLLARNQVVLLVTDIVFSLLMVTLAACLAWWRLRSGAIDAAGALSVVLASVLLLEPLDKVGSFFYVGMGGMASERAVRGVLAQPLDRAHGPDPQPGTETTSVVDVEGAEVRHGENVVLPEASLQLRPLERVAILGPSGSGKSTLLSLLKADLLPHAGSARVAGHPVSPCGRREVRAASAVVAQSTWLFTGTLADNLRLAAPQATDEELWRSLRRVGLDDFVAGLPDGLDTWLGERGQTVSGGQAQRLSMARALLSRRPLLLLDEPSSQVDLDSERVLHQAVAALQGEASVVLVTHRPSLARGADRVLVLRDGRLEEQR</sequence>
<dbReference type="InterPro" id="IPR027417">
    <property type="entry name" value="P-loop_NTPase"/>
</dbReference>
<feature type="transmembrane region" description="Helical" evidence="7">
    <location>
        <begin position="141"/>
        <end position="158"/>
    </location>
</feature>
<organism evidence="10 11">
    <name type="scientific">Luteococcus peritonei</name>
    <dbReference type="NCBI Taxonomy" id="88874"/>
    <lineage>
        <taxon>Bacteria</taxon>
        <taxon>Bacillati</taxon>
        <taxon>Actinomycetota</taxon>
        <taxon>Actinomycetes</taxon>
        <taxon>Propionibacteriales</taxon>
        <taxon>Propionibacteriaceae</taxon>
        <taxon>Luteococcus</taxon>
    </lineage>
</organism>
<evidence type="ECO:0000256" key="5">
    <source>
        <dbReference type="ARBA" id="ARBA00022989"/>
    </source>
</evidence>
<evidence type="ECO:0000256" key="3">
    <source>
        <dbReference type="ARBA" id="ARBA00022741"/>
    </source>
</evidence>
<dbReference type="SUPFAM" id="SSF52540">
    <property type="entry name" value="P-loop containing nucleoside triphosphate hydrolases"/>
    <property type="match status" value="1"/>
</dbReference>
<comment type="caution">
    <text evidence="10">The sequence shown here is derived from an EMBL/GenBank/DDBJ whole genome shotgun (WGS) entry which is preliminary data.</text>
</comment>
<feature type="transmembrane region" description="Helical" evidence="7">
    <location>
        <begin position="223"/>
        <end position="246"/>
    </location>
</feature>
<dbReference type="GO" id="GO:0005524">
    <property type="term" value="F:ATP binding"/>
    <property type="evidence" value="ECO:0007669"/>
    <property type="project" value="UniProtKB-KW"/>
</dbReference>
<protein>
    <submittedName>
        <fullName evidence="10">ABC transporter ATP-binding protein</fullName>
    </submittedName>
</protein>
<comment type="subcellular location">
    <subcellularLocation>
        <location evidence="1">Cell membrane</location>
        <topology evidence="1">Multi-pass membrane protein</topology>
    </subcellularLocation>
</comment>